<accession>A0A2G5NJG6</accession>
<dbReference type="Proteomes" id="UP000229523">
    <property type="component" value="Unassembled WGS sequence"/>
</dbReference>
<dbReference type="InterPro" id="IPR000064">
    <property type="entry name" value="NLP_P60_dom"/>
</dbReference>
<organism evidence="6 7">
    <name type="scientific">Macrococcoides goetzii</name>
    <dbReference type="NCBI Taxonomy" id="1891097"/>
    <lineage>
        <taxon>Bacteria</taxon>
        <taxon>Bacillati</taxon>
        <taxon>Bacillota</taxon>
        <taxon>Bacilli</taxon>
        <taxon>Bacillales</taxon>
        <taxon>Staphylococcaceae</taxon>
        <taxon>Macrococcoides</taxon>
    </lineage>
</organism>
<gene>
    <name evidence="6" type="ORF">BFS35_011390</name>
</gene>
<dbReference type="GO" id="GO:0008234">
    <property type="term" value="F:cysteine-type peptidase activity"/>
    <property type="evidence" value="ECO:0007669"/>
    <property type="project" value="UniProtKB-KW"/>
</dbReference>
<comment type="similarity">
    <text evidence="1">Belongs to the peptidase C40 family.</text>
</comment>
<keyword evidence="3" id="KW-0378">Hydrolase</keyword>
<dbReference type="PROSITE" id="PS51935">
    <property type="entry name" value="NLPC_P60"/>
    <property type="match status" value="1"/>
</dbReference>
<name>A0A2G5NJG6_9STAP</name>
<dbReference type="GO" id="GO:0006508">
    <property type="term" value="P:proteolysis"/>
    <property type="evidence" value="ECO:0007669"/>
    <property type="project" value="UniProtKB-KW"/>
</dbReference>
<reference evidence="6 7" key="1">
    <citation type="journal article" date="2018" name="Front. Microbiol.">
        <title>Description and Comparative Genomics of Macrococcus caseolyticus subsp. hominis subsp. nov., Macrococcus goetzii sp. nov., Macrococcus epidermidis sp. nov., and Macrococcus bohemicus sp. nov., Novel Macrococci From Human Clinical Material With Virulence Potential and Suspected Uptake of Foreign DNA by Natural Transformation.</title>
        <authorList>
            <person name="Maslanova I."/>
            <person name="Wertheimer Z."/>
            <person name="Sedlacek I."/>
            <person name="Svec P."/>
            <person name="Indrakova A."/>
            <person name="Kovarovic V."/>
            <person name="Schumann P."/>
            <person name="Sproer C."/>
            <person name="Kralova S."/>
            <person name="Sedo O."/>
            <person name="Kristofova L."/>
            <person name="Vrbovska V."/>
            <person name="Fuzik T."/>
            <person name="Petras P."/>
            <person name="Zdrahal Z."/>
            <person name="Ruzickova V."/>
            <person name="Doskar J."/>
            <person name="Pantucek R."/>
        </authorList>
    </citation>
    <scope>NUCLEOTIDE SEQUENCE [LARGE SCALE GENOMIC DNA]</scope>
    <source>
        <strain evidence="6 7">CCM 4927</strain>
    </source>
</reference>
<evidence type="ECO:0000259" key="5">
    <source>
        <dbReference type="PROSITE" id="PS51935"/>
    </source>
</evidence>
<comment type="caution">
    <text evidence="6">The sequence shown here is derived from an EMBL/GenBank/DDBJ whole genome shotgun (WGS) entry which is preliminary data.</text>
</comment>
<dbReference type="PANTHER" id="PTHR47053">
    <property type="entry name" value="MUREIN DD-ENDOPEPTIDASE MEPH-RELATED"/>
    <property type="match status" value="1"/>
</dbReference>
<dbReference type="RefSeq" id="WP_099581605.1">
    <property type="nucleotide sequence ID" value="NZ_MJBI02000007.1"/>
</dbReference>
<evidence type="ECO:0000256" key="1">
    <source>
        <dbReference type="ARBA" id="ARBA00007074"/>
    </source>
</evidence>
<evidence type="ECO:0000256" key="4">
    <source>
        <dbReference type="ARBA" id="ARBA00022807"/>
    </source>
</evidence>
<dbReference type="InterPro" id="IPR051202">
    <property type="entry name" value="Peptidase_C40"/>
</dbReference>
<evidence type="ECO:0000313" key="7">
    <source>
        <dbReference type="Proteomes" id="UP000229523"/>
    </source>
</evidence>
<protein>
    <submittedName>
        <fullName evidence="6">NlpC/P60 family protein</fullName>
    </submittedName>
</protein>
<keyword evidence="7" id="KW-1185">Reference proteome</keyword>
<dbReference type="Pfam" id="PF18348">
    <property type="entry name" value="SH3_16"/>
    <property type="match status" value="1"/>
</dbReference>
<proteinExistence type="inferred from homology"/>
<dbReference type="PANTHER" id="PTHR47053:SF3">
    <property type="entry name" value="GAMMA-D-GLUTAMYL-L-LYSINE DIPEPTIDYL-PEPTIDASE"/>
    <property type="match status" value="1"/>
</dbReference>
<evidence type="ECO:0000256" key="3">
    <source>
        <dbReference type="ARBA" id="ARBA00022801"/>
    </source>
</evidence>
<feature type="domain" description="NlpC/P60" evidence="5">
    <location>
        <begin position="173"/>
        <end position="297"/>
    </location>
</feature>
<keyword evidence="4" id="KW-0788">Thiol protease</keyword>
<dbReference type="Gene3D" id="2.30.30.40">
    <property type="entry name" value="SH3 Domains"/>
    <property type="match status" value="1"/>
</dbReference>
<dbReference type="SUPFAM" id="SSF54001">
    <property type="entry name" value="Cysteine proteinases"/>
    <property type="match status" value="1"/>
</dbReference>
<dbReference type="Gene3D" id="3.90.1720.10">
    <property type="entry name" value="endopeptidase domain like (from Nostoc punctiforme)"/>
    <property type="match status" value="1"/>
</dbReference>
<dbReference type="InterPro" id="IPR038765">
    <property type="entry name" value="Papain-like_cys_pep_sf"/>
</dbReference>
<dbReference type="EMBL" id="MJBI02000007">
    <property type="protein sequence ID" value="RAI79519.1"/>
    <property type="molecule type" value="Genomic_DNA"/>
</dbReference>
<sequence>MQKVCKVPVSTVWRSIGKARDIDSEATDYPVNIQKWLLKLNLEQKLSFCDDSRIDTQLLYGEPLEVIEESDEWCKVVCVEQASESDNRGYPGFIPKSHIGEIEVTDNIQYARVIVPKTLSYKEDMPFYVLPFNTTLPINYIEDDDVYVNSPDGQLKLKKDAVAIQQHRVPEQNPSFRELYRASSMYIDLGYLWGGMSSYGYDCSGFVYHMYRHVGFILPRDAHEQYLATKAIDKQDLIPGDLVYFSNAKDIDKISHIGIYIGNGFMIHSPNTPNAIEERTIESGLYSDIYVGASRVYDFIND</sequence>
<evidence type="ECO:0000256" key="2">
    <source>
        <dbReference type="ARBA" id="ARBA00022670"/>
    </source>
</evidence>
<dbReference type="Pfam" id="PF00877">
    <property type="entry name" value="NLPC_P60"/>
    <property type="match status" value="1"/>
</dbReference>
<keyword evidence="2" id="KW-0645">Protease</keyword>
<evidence type="ECO:0000313" key="6">
    <source>
        <dbReference type="EMBL" id="RAI79519.1"/>
    </source>
</evidence>
<dbReference type="AlphaFoldDB" id="A0A2G5NJG6"/>
<dbReference type="InterPro" id="IPR041382">
    <property type="entry name" value="SH3_16"/>
</dbReference>